<reference evidence="1" key="1">
    <citation type="submission" date="2022-01" db="EMBL/GenBank/DDBJ databases">
        <title>Collection of gut derived symbiotic bacterial strains cultured from healthy donors.</title>
        <authorList>
            <person name="Lin H."/>
            <person name="Kohout C."/>
            <person name="Waligurski E."/>
            <person name="Pamer E.G."/>
        </authorList>
    </citation>
    <scope>NUCLEOTIDE SEQUENCE</scope>
    <source>
        <strain evidence="1">DFI.6.55</strain>
    </source>
</reference>
<dbReference type="RefSeq" id="WP_235985693.1">
    <property type="nucleotide sequence ID" value="NZ_JAAITT010000022.1"/>
</dbReference>
<dbReference type="InterPro" id="IPR026286">
    <property type="entry name" value="MaiA/AMDase"/>
</dbReference>
<evidence type="ECO:0000313" key="2">
    <source>
        <dbReference type="Proteomes" id="UP001299608"/>
    </source>
</evidence>
<dbReference type="AlphaFoldDB" id="A0AAW5C296"/>
<dbReference type="PIRSF" id="PIRSF015736">
    <property type="entry name" value="MI"/>
    <property type="match status" value="1"/>
</dbReference>
<sequence length="260" mass="28885">MMAGADRVRGMTTGKEWEKRIMYGWRAKIGLITPMSENAEHAFHIYAPEGVSFASMKINFPGPTPEGLMILTDQLEDTAAKYKGYDVDLVVFGCTSGSCIKGANWDKECIRRIEKASNIPGLTTSTAVLEAFQALGTKKAAVLTSYPEATNEAEKKFLEDNGYEVTNIIGMDVSYIRRDGHKLEEADEYFLYRNAINMDLKGADTFFLSCMGLTTMEIIDDLETALKIPVVTSHQATLWSALRHCRVGAKLPKMGRLFTL</sequence>
<dbReference type="PANTHER" id="PTHR40267">
    <property type="entry name" value="BLR3294 PROTEIN"/>
    <property type="match status" value="1"/>
</dbReference>
<dbReference type="Proteomes" id="UP001299608">
    <property type="component" value="Unassembled WGS sequence"/>
</dbReference>
<dbReference type="EMBL" id="JAKNGE010000027">
    <property type="protein sequence ID" value="MCG4747657.1"/>
    <property type="molecule type" value="Genomic_DNA"/>
</dbReference>
<gene>
    <name evidence="1" type="ORF">L0N08_19695</name>
</gene>
<organism evidence="1 2">
    <name type="scientific">Enterocloster aldenensis</name>
    <dbReference type="NCBI Taxonomy" id="358742"/>
    <lineage>
        <taxon>Bacteria</taxon>
        <taxon>Bacillati</taxon>
        <taxon>Bacillota</taxon>
        <taxon>Clostridia</taxon>
        <taxon>Lachnospirales</taxon>
        <taxon>Lachnospiraceae</taxon>
        <taxon>Enterocloster</taxon>
    </lineage>
</organism>
<dbReference type="InterPro" id="IPR053714">
    <property type="entry name" value="Iso_Racemase_Enz_sf"/>
</dbReference>
<dbReference type="Gene3D" id="3.40.50.12500">
    <property type="match status" value="1"/>
</dbReference>
<dbReference type="PANTHER" id="PTHR40267:SF1">
    <property type="entry name" value="BLR3294 PROTEIN"/>
    <property type="match status" value="1"/>
</dbReference>
<protein>
    <submittedName>
        <fullName evidence="1">Arylmalonate decarboxylase</fullName>
    </submittedName>
</protein>
<accession>A0AAW5C296</accession>
<evidence type="ECO:0000313" key="1">
    <source>
        <dbReference type="EMBL" id="MCG4747657.1"/>
    </source>
</evidence>
<proteinExistence type="predicted"/>
<name>A0AAW5C296_9FIRM</name>
<dbReference type="Pfam" id="PF17645">
    <property type="entry name" value="Amdase"/>
    <property type="match status" value="1"/>
</dbReference>
<comment type="caution">
    <text evidence="1">The sequence shown here is derived from an EMBL/GenBank/DDBJ whole genome shotgun (WGS) entry which is preliminary data.</text>
</comment>